<dbReference type="Proteomes" id="UP000327085">
    <property type="component" value="Chromosome 8"/>
</dbReference>
<accession>A0A5E4FSP3</accession>
<name>A0A5E4FSP3_PRUDU</name>
<reference evidence="2" key="1">
    <citation type="journal article" date="2020" name="Plant J.">
        <title>Transposons played a major role in the diversification between the closely related almond and peach genomes: results from the almond genome sequence.</title>
        <authorList>
            <person name="Alioto T."/>
            <person name="Alexiou K.G."/>
            <person name="Bardil A."/>
            <person name="Barteri F."/>
            <person name="Castanera R."/>
            <person name="Cruz F."/>
            <person name="Dhingra A."/>
            <person name="Duval H."/>
            <person name="Fernandez I Marti A."/>
            <person name="Frias L."/>
            <person name="Galan B."/>
            <person name="Garcia J.L."/>
            <person name="Howad W."/>
            <person name="Gomez-Garrido J."/>
            <person name="Gut M."/>
            <person name="Julca I."/>
            <person name="Morata J."/>
            <person name="Puigdomenech P."/>
            <person name="Ribeca P."/>
            <person name="Rubio Cabetas M.J."/>
            <person name="Vlasova A."/>
            <person name="Wirthensohn M."/>
            <person name="Garcia-Mas J."/>
            <person name="Gabaldon T."/>
            <person name="Casacuberta J.M."/>
            <person name="Arus P."/>
        </authorList>
    </citation>
    <scope>NUCLEOTIDE SEQUENCE [LARGE SCALE GENOMIC DNA]</scope>
    <source>
        <strain evidence="2">cv. Texas</strain>
    </source>
</reference>
<evidence type="ECO:0000313" key="2">
    <source>
        <dbReference type="Proteomes" id="UP000327085"/>
    </source>
</evidence>
<dbReference type="AlphaFoldDB" id="A0A5E4FSP3"/>
<sequence>MIYFTGIPDEGTLGEPPTPTTVHGWGILVNINSLLANLRKAEDSAQQIAATSSFYVVVFLSVRSAGNFWSRLQLPASVLPLFEIL</sequence>
<protein>
    <submittedName>
        <fullName evidence="1">Uncharacterized protein</fullName>
    </submittedName>
</protein>
<dbReference type="Gramene" id="VVA30427">
    <property type="protein sequence ID" value="VVA30427"/>
    <property type="gene ID" value="Prudul26B021928"/>
</dbReference>
<proteinExistence type="predicted"/>
<dbReference type="InParanoid" id="A0A5E4FSP3"/>
<evidence type="ECO:0000313" key="1">
    <source>
        <dbReference type="EMBL" id="VVA30427.1"/>
    </source>
</evidence>
<dbReference type="EMBL" id="CABIKO010000190">
    <property type="protein sequence ID" value="VVA30427.1"/>
    <property type="molecule type" value="Genomic_DNA"/>
</dbReference>
<organism evidence="1 2">
    <name type="scientific">Prunus dulcis</name>
    <name type="common">Almond</name>
    <name type="synonym">Amygdalus dulcis</name>
    <dbReference type="NCBI Taxonomy" id="3755"/>
    <lineage>
        <taxon>Eukaryota</taxon>
        <taxon>Viridiplantae</taxon>
        <taxon>Streptophyta</taxon>
        <taxon>Embryophyta</taxon>
        <taxon>Tracheophyta</taxon>
        <taxon>Spermatophyta</taxon>
        <taxon>Magnoliopsida</taxon>
        <taxon>eudicotyledons</taxon>
        <taxon>Gunneridae</taxon>
        <taxon>Pentapetalae</taxon>
        <taxon>rosids</taxon>
        <taxon>fabids</taxon>
        <taxon>Rosales</taxon>
        <taxon>Rosaceae</taxon>
        <taxon>Amygdaloideae</taxon>
        <taxon>Amygdaleae</taxon>
        <taxon>Prunus</taxon>
    </lineage>
</organism>
<gene>
    <name evidence="1" type="ORF">ALMOND_2B021928</name>
</gene>